<sequence length="765" mass="88480">MLTIVITSLVLMRARSLSEVFSSSSDVWKEWELRGVIFLSLALQIVLICLGSCRKYFPHAWIRVVTWSAYLLADSVAIYAIGMISNMIREIKAGKTLSNPHTELSTFWAPFLLLHLGGPDTISAYAIEDNELWLRHLLTLVNQAGLTVYVLVMAWTHPILSFLAILILLSGFYKYGERVWVLRTASHEHFKDSFPESRRHRKDFGKIEAECELKQEEGYDVVSHHVIDVDNENAIMIDVAIAEFSCEKLSSRKDLEDQEYKRIAGTLLLASRLVNTSQRLFADHLFSMEERDSCLSILRGKHCAGDFKVIEIELGLIYDMFYSKAKAVYTKWGFICRLAILFSICVALMLFSFTDKRPYSKPDLFLTFLLLGAAIFIELYALAHVLFSDQAACWLIEKKQSAVFYLINRLAHVLFSDQVTCWLIEKKQSAIFYFITRIRPLLKRGRWSNSMGQYNLLSFEKNDSCWWRFLKLLHVDEMAVKFLYHGHVDVTDDIKGLIMSKIKEMEARVQEMAPQKLQDFQLRDRGIHALRKHRLLYSESLKRSIEELDFDMSILVWHIATELCYYLDYGWPNSTKELERNNQSPVKKKSLMGLHLSWYLLYLQYMCPSMLPARFGSIRFRDIYKEPCKRLDLPKFAQDGPARGRKRRERKLDISEESEIPEGADALLCKMTIKIRESMSKEEGQVKDVLISGCQVAKDLMGVWVEMLMYGANKCKARDHAQHMRGGGELITHVWLLMSHYGLIDSFQKKRGLPPATAEIIVNPW</sequence>
<keyword evidence="1" id="KW-1133">Transmembrane helix</keyword>
<feature type="transmembrane region" description="Helical" evidence="1">
    <location>
        <begin position="148"/>
        <end position="173"/>
    </location>
</feature>
<evidence type="ECO:0000259" key="2">
    <source>
        <dbReference type="Pfam" id="PF13968"/>
    </source>
</evidence>
<organism evidence="3 4">
    <name type="scientific">Eucalyptus globulus</name>
    <name type="common">Tasmanian blue gum</name>
    <dbReference type="NCBI Taxonomy" id="34317"/>
    <lineage>
        <taxon>Eukaryota</taxon>
        <taxon>Viridiplantae</taxon>
        <taxon>Streptophyta</taxon>
        <taxon>Embryophyta</taxon>
        <taxon>Tracheophyta</taxon>
        <taxon>Spermatophyta</taxon>
        <taxon>Magnoliopsida</taxon>
        <taxon>eudicotyledons</taxon>
        <taxon>Gunneridae</taxon>
        <taxon>Pentapetalae</taxon>
        <taxon>rosids</taxon>
        <taxon>malvids</taxon>
        <taxon>Myrtales</taxon>
        <taxon>Myrtaceae</taxon>
        <taxon>Myrtoideae</taxon>
        <taxon>Eucalypteae</taxon>
        <taxon>Eucalyptus</taxon>
    </lineage>
</organism>
<dbReference type="AlphaFoldDB" id="A0ABD3J7S8"/>
<evidence type="ECO:0000256" key="1">
    <source>
        <dbReference type="SAM" id="Phobius"/>
    </source>
</evidence>
<comment type="caution">
    <text evidence="3">The sequence shown here is derived from an EMBL/GenBank/DDBJ whole genome shotgun (WGS) entry which is preliminary data.</text>
</comment>
<proteinExistence type="predicted"/>
<keyword evidence="1" id="KW-0812">Transmembrane</keyword>
<keyword evidence="1" id="KW-0472">Membrane</keyword>
<keyword evidence="4" id="KW-1185">Reference proteome</keyword>
<feature type="domain" description="DUF4220" evidence="2">
    <location>
        <begin position="67"/>
        <end position="459"/>
    </location>
</feature>
<evidence type="ECO:0000313" key="3">
    <source>
        <dbReference type="EMBL" id="KAL3720761.1"/>
    </source>
</evidence>
<dbReference type="Proteomes" id="UP001634007">
    <property type="component" value="Unassembled WGS sequence"/>
</dbReference>
<reference evidence="3 4" key="1">
    <citation type="submission" date="2024-11" db="EMBL/GenBank/DDBJ databases">
        <title>Chromosome-level genome assembly of Eucalyptus globulus Labill. provides insights into its genome evolution.</title>
        <authorList>
            <person name="Li X."/>
        </authorList>
    </citation>
    <scope>NUCLEOTIDE SEQUENCE [LARGE SCALE GENOMIC DNA]</scope>
    <source>
        <strain evidence="3">CL2024</strain>
        <tissue evidence="3">Fresh tender leaves</tissue>
    </source>
</reference>
<feature type="transmembrane region" description="Helical" evidence="1">
    <location>
        <begin position="365"/>
        <end position="387"/>
    </location>
</feature>
<feature type="transmembrane region" description="Helical" evidence="1">
    <location>
        <begin position="332"/>
        <end position="353"/>
    </location>
</feature>
<dbReference type="Pfam" id="PF04578">
    <property type="entry name" value="DUF594"/>
    <property type="match status" value="1"/>
</dbReference>
<name>A0ABD3J7S8_EUCGL</name>
<accession>A0ABD3J7S8</accession>
<protein>
    <recommendedName>
        <fullName evidence="2">DUF4220 domain-containing protein</fullName>
    </recommendedName>
</protein>
<feature type="transmembrane region" description="Helical" evidence="1">
    <location>
        <begin position="65"/>
        <end position="88"/>
    </location>
</feature>
<evidence type="ECO:0000313" key="4">
    <source>
        <dbReference type="Proteomes" id="UP001634007"/>
    </source>
</evidence>
<dbReference type="PANTHER" id="PTHR31325">
    <property type="entry name" value="OS01G0798800 PROTEIN-RELATED"/>
    <property type="match status" value="1"/>
</dbReference>
<dbReference type="EMBL" id="JBJKBG010000010">
    <property type="protein sequence ID" value="KAL3720761.1"/>
    <property type="molecule type" value="Genomic_DNA"/>
</dbReference>
<feature type="transmembrane region" description="Helical" evidence="1">
    <location>
        <begin position="34"/>
        <end position="53"/>
    </location>
</feature>
<gene>
    <name evidence="3" type="ORF">ACJRO7_005552</name>
</gene>
<dbReference type="InterPro" id="IPR025315">
    <property type="entry name" value="DUF4220"/>
</dbReference>
<dbReference type="InterPro" id="IPR007658">
    <property type="entry name" value="DUF594"/>
</dbReference>
<dbReference type="Pfam" id="PF13968">
    <property type="entry name" value="DUF4220"/>
    <property type="match status" value="1"/>
</dbReference>